<keyword evidence="5 7" id="KW-0658">Purine biosynthesis</keyword>
<evidence type="ECO:0000256" key="5">
    <source>
        <dbReference type="ARBA" id="ARBA00022755"/>
    </source>
</evidence>
<dbReference type="CDD" id="cd00715">
    <property type="entry name" value="GPATase_N"/>
    <property type="match status" value="1"/>
</dbReference>
<comment type="caution">
    <text evidence="7">Lacks conserved residue(s) required for the propagation of feature annotation.</text>
</comment>
<reference evidence="13" key="1">
    <citation type="submission" date="2016-08" db="EMBL/GenBank/DDBJ databases">
        <title>Complete genome sequence of the organohalide-respiring Epsilonproteobacterium Sulfurospirillum halorespirans.</title>
        <authorList>
            <person name="Goris T."/>
            <person name="Zimmermann J."/>
            <person name="Schenz B."/>
            <person name="Lemos M."/>
            <person name="Hackermueller J."/>
            <person name="Diekert G."/>
        </authorList>
    </citation>
    <scope>NUCLEOTIDE SEQUENCE [LARGE SCALE GENOMIC DNA]</scope>
    <source>
        <strain>DSM 13726</strain>
        <strain evidence="13">PCE-M2</strain>
    </source>
</reference>
<evidence type="ECO:0000313" key="12">
    <source>
        <dbReference type="EMBL" id="AOO64016.1"/>
    </source>
</evidence>
<feature type="active site" description="Nucleophile" evidence="7 9">
    <location>
        <position position="2"/>
    </location>
</feature>
<accession>A0A1D7TG86</accession>
<name>A0A1D7TG86_9BACT</name>
<evidence type="ECO:0000313" key="13">
    <source>
        <dbReference type="Proteomes" id="UP000094609"/>
    </source>
</evidence>
<comment type="catalytic activity">
    <reaction evidence="7 8">
        <text>5-phospho-beta-D-ribosylamine + L-glutamate + diphosphate = 5-phospho-alpha-D-ribose 1-diphosphate + L-glutamine + H2O</text>
        <dbReference type="Rhea" id="RHEA:14905"/>
        <dbReference type="ChEBI" id="CHEBI:15377"/>
        <dbReference type="ChEBI" id="CHEBI:29985"/>
        <dbReference type="ChEBI" id="CHEBI:33019"/>
        <dbReference type="ChEBI" id="CHEBI:58017"/>
        <dbReference type="ChEBI" id="CHEBI:58359"/>
        <dbReference type="ChEBI" id="CHEBI:58681"/>
        <dbReference type="EC" id="2.4.2.14"/>
    </reaction>
</comment>
<feature type="binding site" evidence="7 10">
    <location>
        <position position="285"/>
    </location>
    <ligand>
        <name>Mg(2+)</name>
        <dbReference type="ChEBI" id="CHEBI:18420"/>
    </ligand>
</feature>
<sequence>MCAIVGVFDVKHASKIAYYALFAMQHRGQEATGISASDGKKIRTIKDNGLVTEVFNEEKLSFLHGDMAIGHNRYSTAGSDSVRDAQPVAASYKLGDISIVHNGNLINKHEVRSKLVEQGAIFQSSMDTENIIHLIARSQQGKLKDRIIEALHVIKGAYCLLIQSRSKMFAIRDRYGVRPLSIGKMKEGGYIVASETCALDLVDAEFVRDVRPGEMVIFQHGKEEFESIQLFEPDPHICAFEFIYFARPDSVIEGKNVYAARKKMGMKLAELAPVEADFVIPVPDSGVSAALGYAQASGIPFEMAIVRNHYVGRTFIEPTQAVRDLKVKLKLSPIHKILEGKKIVVIDDSIVRGTTSRQIVKLLKRAGAAEVHMRIAAPTIEHPCLYGIDTPSYKELISANKTVEEVREYIEADSLAFLSIEALKESIGNDMNYSLVSFDGNYFIK</sequence>
<comment type="similarity">
    <text evidence="2 7 8">In the C-terminal section; belongs to the purine/pyrimidine phosphoribosyltransferase family.</text>
</comment>
<dbReference type="InterPro" id="IPR017932">
    <property type="entry name" value="GATase_2_dom"/>
</dbReference>
<organism evidence="12 13">
    <name type="scientific">Sulfurospirillum halorespirans DSM 13726</name>
    <dbReference type="NCBI Taxonomy" id="1193502"/>
    <lineage>
        <taxon>Bacteria</taxon>
        <taxon>Pseudomonadati</taxon>
        <taxon>Campylobacterota</taxon>
        <taxon>Epsilonproteobacteria</taxon>
        <taxon>Campylobacterales</taxon>
        <taxon>Sulfurospirillaceae</taxon>
        <taxon>Sulfurospirillum</taxon>
    </lineage>
</organism>
<feature type="binding site" evidence="7 10">
    <location>
        <position position="347"/>
    </location>
    <ligand>
        <name>Mg(2+)</name>
        <dbReference type="ChEBI" id="CHEBI:18420"/>
    </ligand>
</feature>
<keyword evidence="7 10" id="KW-0479">Metal-binding</keyword>
<evidence type="ECO:0000256" key="3">
    <source>
        <dbReference type="ARBA" id="ARBA00022676"/>
    </source>
</evidence>
<dbReference type="NCBIfam" id="TIGR01134">
    <property type="entry name" value="purF"/>
    <property type="match status" value="1"/>
</dbReference>
<evidence type="ECO:0000256" key="4">
    <source>
        <dbReference type="ARBA" id="ARBA00022679"/>
    </source>
</evidence>
<dbReference type="HAMAP" id="MF_01931">
    <property type="entry name" value="PurF"/>
    <property type="match status" value="1"/>
</dbReference>
<dbReference type="CDD" id="cd06223">
    <property type="entry name" value="PRTases_typeI"/>
    <property type="match status" value="1"/>
</dbReference>
<feature type="domain" description="Glutamine amidotransferase type-2" evidence="11">
    <location>
        <begin position="2"/>
        <end position="221"/>
    </location>
</feature>
<dbReference type="AlphaFoldDB" id="A0A1D7TG86"/>
<evidence type="ECO:0000256" key="2">
    <source>
        <dbReference type="ARBA" id="ARBA00010138"/>
    </source>
</evidence>
<dbReference type="Pfam" id="PF13537">
    <property type="entry name" value="GATase_7"/>
    <property type="match status" value="1"/>
</dbReference>
<dbReference type="GO" id="GO:0000287">
    <property type="term" value="F:magnesium ion binding"/>
    <property type="evidence" value="ECO:0007669"/>
    <property type="project" value="UniProtKB-UniRule"/>
</dbReference>
<dbReference type="RefSeq" id="WP_069477000.1">
    <property type="nucleotide sequence ID" value="NZ_CP017111.1"/>
</dbReference>
<dbReference type="InterPro" id="IPR000836">
    <property type="entry name" value="PRTase_dom"/>
</dbReference>
<dbReference type="EMBL" id="CP017111">
    <property type="protein sequence ID" value="AOO64016.1"/>
    <property type="molecule type" value="Genomic_DNA"/>
</dbReference>
<keyword evidence="13" id="KW-1185">Reference proteome</keyword>
<keyword evidence="6 7" id="KW-0315">Glutamine amidotransferase</keyword>
<proteinExistence type="inferred from homology"/>
<dbReference type="Gene3D" id="3.40.50.2020">
    <property type="match status" value="1"/>
</dbReference>
<protein>
    <recommendedName>
        <fullName evidence="7">Amidophosphoribosyltransferase</fullName>
        <shortName evidence="7">ATase</shortName>
        <ecNumber evidence="7">2.4.2.14</ecNumber>
    </recommendedName>
    <alternativeName>
        <fullName evidence="7">Glutamine phosphoribosylpyrophosphate amidotransferase</fullName>
        <shortName evidence="7">GPATase</shortName>
    </alternativeName>
</protein>
<evidence type="ECO:0000259" key="11">
    <source>
        <dbReference type="PROSITE" id="PS51278"/>
    </source>
</evidence>
<dbReference type="PANTHER" id="PTHR11907">
    <property type="entry name" value="AMIDOPHOSPHORIBOSYLTRANSFERASE"/>
    <property type="match status" value="1"/>
</dbReference>
<comment type="cofactor">
    <cofactor evidence="7 10">
        <name>Mg(2+)</name>
        <dbReference type="ChEBI" id="CHEBI:18420"/>
    </cofactor>
    <text evidence="7 10">Binds 1 Mg(2+) ion per subunit.</text>
</comment>
<keyword evidence="7 10" id="KW-0460">Magnesium</keyword>
<dbReference type="KEGG" id="shal:SHALO_0219"/>
<evidence type="ECO:0000256" key="8">
    <source>
        <dbReference type="PIRNR" id="PIRNR000485"/>
    </source>
</evidence>
<dbReference type="STRING" id="1193502.SHALO_0219"/>
<keyword evidence="3 7" id="KW-0328">Glycosyltransferase</keyword>
<dbReference type="InterPro" id="IPR029057">
    <property type="entry name" value="PRTase-like"/>
</dbReference>
<comment type="pathway">
    <text evidence="1 7 8">Purine metabolism; IMP biosynthesis via de novo pathway; N(1)-(5-phospho-D-ribosyl)glycinamide from 5-phospho-alpha-D-ribose 1-diphosphate: step 1/2.</text>
</comment>
<evidence type="ECO:0000256" key="7">
    <source>
        <dbReference type="HAMAP-Rule" id="MF_01931"/>
    </source>
</evidence>
<evidence type="ECO:0000256" key="9">
    <source>
        <dbReference type="PIRSR" id="PIRSR000485-1"/>
    </source>
</evidence>
<dbReference type="SUPFAM" id="SSF56235">
    <property type="entry name" value="N-terminal nucleophile aminohydrolases (Ntn hydrolases)"/>
    <property type="match status" value="1"/>
</dbReference>
<dbReference type="Proteomes" id="UP000094609">
    <property type="component" value="Chromosome"/>
</dbReference>
<comment type="function">
    <text evidence="7">Catalyzes the formation of phosphoribosylamine from phosphoribosylpyrophosphate (PRPP) and glutamine.</text>
</comment>
<keyword evidence="4 7" id="KW-0808">Transferase</keyword>
<dbReference type="Gene3D" id="3.60.20.10">
    <property type="entry name" value="Glutamine Phosphoribosylpyrophosphate, subunit 1, domain 1"/>
    <property type="match status" value="1"/>
</dbReference>
<dbReference type="Pfam" id="PF00156">
    <property type="entry name" value="Pribosyltran"/>
    <property type="match status" value="1"/>
</dbReference>
<dbReference type="GO" id="GO:0006189">
    <property type="term" value="P:'de novo' IMP biosynthetic process"/>
    <property type="evidence" value="ECO:0007669"/>
    <property type="project" value="UniProtKB-UniRule"/>
</dbReference>
<dbReference type="InterPro" id="IPR035584">
    <property type="entry name" value="PurF_N"/>
</dbReference>
<dbReference type="PROSITE" id="PS51278">
    <property type="entry name" value="GATASE_TYPE_2"/>
    <property type="match status" value="1"/>
</dbReference>
<evidence type="ECO:0000256" key="10">
    <source>
        <dbReference type="PIRSR" id="PIRSR000485-2"/>
    </source>
</evidence>
<dbReference type="PATRIC" id="fig|1193502.14.peg.223"/>
<gene>
    <name evidence="7" type="primary">purF</name>
    <name evidence="12" type="ORF">SHALO_0219</name>
</gene>
<evidence type="ECO:0000256" key="1">
    <source>
        <dbReference type="ARBA" id="ARBA00005209"/>
    </source>
</evidence>
<dbReference type="SUPFAM" id="SSF53271">
    <property type="entry name" value="PRTase-like"/>
    <property type="match status" value="1"/>
</dbReference>
<dbReference type="PIRSF" id="PIRSF000485">
    <property type="entry name" value="Amd_phspho_trans"/>
    <property type="match status" value="1"/>
</dbReference>
<dbReference type="EC" id="2.4.2.14" evidence="7"/>
<dbReference type="GO" id="GO:0004044">
    <property type="term" value="F:amidophosphoribosyltransferase activity"/>
    <property type="evidence" value="ECO:0007669"/>
    <property type="project" value="UniProtKB-UniRule"/>
</dbReference>
<dbReference type="InterPro" id="IPR029055">
    <property type="entry name" value="Ntn_hydrolases_N"/>
</dbReference>
<dbReference type="GO" id="GO:0009113">
    <property type="term" value="P:purine nucleobase biosynthetic process"/>
    <property type="evidence" value="ECO:0007669"/>
    <property type="project" value="UniProtKB-UniRule"/>
</dbReference>
<dbReference type="UniPathway" id="UPA00074">
    <property type="reaction ID" value="UER00124"/>
</dbReference>
<feature type="binding site" evidence="7 10">
    <location>
        <position position="348"/>
    </location>
    <ligand>
        <name>Mg(2+)</name>
        <dbReference type="ChEBI" id="CHEBI:18420"/>
    </ligand>
</feature>
<evidence type="ECO:0000256" key="6">
    <source>
        <dbReference type="ARBA" id="ARBA00022962"/>
    </source>
</evidence>
<dbReference type="InterPro" id="IPR005854">
    <property type="entry name" value="PurF"/>
</dbReference>